<keyword evidence="5" id="KW-1185">Reference proteome</keyword>
<dbReference type="AlphaFoldDB" id="A0A8B4Q9N9"/>
<reference evidence="3 5" key="2">
    <citation type="submission" date="2019-03" db="EMBL/GenBank/DDBJ databases">
        <title>Genomic Encyclopedia of Type Strains, Phase IV (KMG-IV): sequencing the most valuable type-strain genomes for metagenomic binning, comparative biology and taxonomic classification.</title>
        <authorList>
            <person name="Goeker M."/>
        </authorList>
    </citation>
    <scope>NUCLEOTIDE SEQUENCE [LARGE SCALE GENOMIC DNA]</scope>
    <source>
        <strain evidence="3 5">DSM 20580</strain>
    </source>
</reference>
<evidence type="ECO:0000313" key="4">
    <source>
        <dbReference type="Proteomes" id="UP000254330"/>
    </source>
</evidence>
<dbReference type="Proteomes" id="UP000254330">
    <property type="component" value="Unassembled WGS sequence"/>
</dbReference>
<keyword evidence="1" id="KW-0812">Transmembrane</keyword>
<gene>
    <name evidence="3" type="ORF">DFR61_1619</name>
    <name evidence="2" type="ORF">NCTC10597_01101</name>
</gene>
<name>A0A8B4Q9N9_9BACL</name>
<comment type="caution">
    <text evidence="2">The sequence shown here is derived from an EMBL/GenBank/DDBJ whole genome shotgun (WGS) entry which is preliminary data.</text>
</comment>
<dbReference type="RefSeq" id="WP_166636158.1">
    <property type="nucleotide sequence ID" value="NZ_BJUE01000076.1"/>
</dbReference>
<evidence type="ECO:0000313" key="5">
    <source>
        <dbReference type="Proteomes" id="UP000294641"/>
    </source>
</evidence>
<dbReference type="EMBL" id="UGNP01000001">
    <property type="protein sequence ID" value="STX09426.1"/>
    <property type="molecule type" value="Genomic_DNA"/>
</dbReference>
<accession>A0A8B4Q9N9</accession>
<organism evidence="2 4">
    <name type="scientific">Kurthia zopfii</name>
    <dbReference type="NCBI Taxonomy" id="1650"/>
    <lineage>
        <taxon>Bacteria</taxon>
        <taxon>Bacillati</taxon>
        <taxon>Bacillota</taxon>
        <taxon>Bacilli</taxon>
        <taxon>Bacillales</taxon>
        <taxon>Caryophanaceae</taxon>
        <taxon>Kurthia</taxon>
    </lineage>
</organism>
<evidence type="ECO:0000313" key="3">
    <source>
        <dbReference type="EMBL" id="TDR32701.1"/>
    </source>
</evidence>
<sequence length="56" mass="6066">MEKINNLIWGGVGAILVVNGISYYMNKTISVQSVVIQISVVAIICGGVLFLKRKSK</sequence>
<proteinExistence type="predicted"/>
<keyword evidence="1" id="KW-1133">Transmembrane helix</keyword>
<dbReference type="EMBL" id="SNZG01000061">
    <property type="protein sequence ID" value="TDR32701.1"/>
    <property type="molecule type" value="Genomic_DNA"/>
</dbReference>
<reference evidence="2 4" key="1">
    <citation type="submission" date="2018-06" db="EMBL/GenBank/DDBJ databases">
        <authorList>
            <consortium name="Pathogen Informatics"/>
            <person name="Doyle S."/>
        </authorList>
    </citation>
    <scope>NUCLEOTIDE SEQUENCE [LARGE SCALE GENOMIC DNA]</scope>
    <source>
        <strain evidence="2 4">NCTC10597</strain>
    </source>
</reference>
<protein>
    <submittedName>
        <fullName evidence="2">Uncharacterized protein</fullName>
    </submittedName>
</protein>
<keyword evidence="1" id="KW-0472">Membrane</keyword>
<evidence type="ECO:0000256" key="1">
    <source>
        <dbReference type="SAM" id="Phobius"/>
    </source>
</evidence>
<feature type="transmembrane region" description="Helical" evidence="1">
    <location>
        <begin position="7"/>
        <end position="25"/>
    </location>
</feature>
<feature type="transmembrane region" description="Helical" evidence="1">
    <location>
        <begin position="31"/>
        <end position="51"/>
    </location>
</feature>
<evidence type="ECO:0000313" key="2">
    <source>
        <dbReference type="EMBL" id="STX09426.1"/>
    </source>
</evidence>
<dbReference type="Proteomes" id="UP000294641">
    <property type="component" value="Unassembled WGS sequence"/>
</dbReference>